<dbReference type="VEuPathDB" id="TriTrypDB:BSAL_00220"/>
<name>A0A0S4IND9_BODSA</name>
<gene>
    <name evidence="1" type="ORF">BSAL_00220</name>
</gene>
<keyword evidence="2" id="KW-1185">Reference proteome</keyword>
<dbReference type="AlphaFoldDB" id="A0A0S4IND9"/>
<evidence type="ECO:0000313" key="2">
    <source>
        <dbReference type="Proteomes" id="UP000051952"/>
    </source>
</evidence>
<evidence type="ECO:0000313" key="1">
    <source>
        <dbReference type="EMBL" id="CUE59450.1"/>
    </source>
</evidence>
<accession>A0A0S4IND9</accession>
<sequence>MMMVCTKEFCYFCVPPVSGFFAPPRLSVSAVPQSECALHSFSPK</sequence>
<proteinExistence type="predicted"/>
<protein>
    <submittedName>
        <fullName evidence="1">Uncharacterized protein</fullName>
    </submittedName>
</protein>
<reference evidence="2" key="1">
    <citation type="submission" date="2015-09" db="EMBL/GenBank/DDBJ databases">
        <authorList>
            <consortium name="Pathogen Informatics"/>
        </authorList>
    </citation>
    <scope>NUCLEOTIDE SEQUENCE [LARGE SCALE GENOMIC DNA]</scope>
    <source>
        <strain evidence="2">Lake Konstanz</strain>
    </source>
</reference>
<organism evidence="1 2">
    <name type="scientific">Bodo saltans</name>
    <name type="common">Flagellated protozoan</name>
    <dbReference type="NCBI Taxonomy" id="75058"/>
    <lineage>
        <taxon>Eukaryota</taxon>
        <taxon>Discoba</taxon>
        <taxon>Euglenozoa</taxon>
        <taxon>Kinetoplastea</taxon>
        <taxon>Metakinetoplastina</taxon>
        <taxon>Eubodonida</taxon>
        <taxon>Bodonidae</taxon>
        <taxon>Bodo</taxon>
    </lineage>
</organism>
<dbReference type="Proteomes" id="UP000051952">
    <property type="component" value="Unassembled WGS sequence"/>
</dbReference>
<dbReference type="EMBL" id="CYKH01000015">
    <property type="protein sequence ID" value="CUE59450.1"/>
    <property type="molecule type" value="Genomic_DNA"/>
</dbReference>